<evidence type="ECO:0000256" key="1">
    <source>
        <dbReference type="SAM" id="Phobius"/>
    </source>
</evidence>
<dbReference type="Proteomes" id="UP000887566">
    <property type="component" value="Unplaced"/>
</dbReference>
<organism evidence="2 3">
    <name type="scientific">Plectus sambesii</name>
    <dbReference type="NCBI Taxonomy" id="2011161"/>
    <lineage>
        <taxon>Eukaryota</taxon>
        <taxon>Metazoa</taxon>
        <taxon>Ecdysozoa</taxon>
        <taxon>Nematoda</taxon>
        <taxon>Chromadorea</taxon>
        <taxon>Plectida</taxon>
        <taxon>Plectina</taxon>
        <taxon>Plectoidea</taxon>
        <taxon>Plectidae</taxon>
        <taxon>Plectus</taxon>
    </lineage>
</organism>
<proteinExistence type="predicted"/>
<reference evidence="3" key="1">
    <citation type="submission" date="2022-11" db="UniProtKB">
        <authorList>
            <consortium name="WormBaseParasite"/>
        </authorList>
    </citation>
    <scope>IDENTIFICATION</scope>
</reference>
<accession>A0A914XJN4</accession>
<dbReference type="AlphaFoldDB" id="A0A914XJN4"/>
<keyword evidence="1" id="KW-0812">Transmembrane</keyword>
<evidence type="ECO:0000313" key="3">
    <source>
        <dbReference type="WBParaSite" id="PSAMB.scaffold8713size5888.g31700.t1"/>
    </source>
</evidence>
<feature type="transmembrane region" description="Helical" evidence="1">
    <location>
        <begin position="15"/>
        <end position="35"/>
    </location>
</feature>
<sequence length="162" mass="17645">MRRASIEGKERRQCAWLDLSIGYFIAFAITLVLYVKRILQKHQTTHHRDTCTTRDRAKLVAIEPIVIPPPFRTSLSTLSAQAPDNCSLASCSFDAHINVFAVSLLMAEHGVGEQSSGTGKDTADEGAIWGGDDEVGSCDATFSRSCLEGLARDKGAVLRLHV</sequence>
<name>A0A914XJN4_9BILA</name>
<protein>
    <submittedName>
        <fullName evidence="3">Uncharacterized protein</fullName>
    </submittedName>
</protein>
<evidence type="ECO:0000313" key="2">
    <source>
        <dbReference type="Proteomes" id="UP000887566"/>
    </source>
</evidence>
<keyword evidence="1" id="KW-0472">Membrane</keyword>
<keyword evidence="1" id="KW-1133">Transmembrane helix</keyword>
<dbReference type="WBParaSite" id="PSAMB.scaffold8713size5888.g31700.t1">
    <property type="protein sequence ID" value="PSAMB.scaffold8713size5888.g31700.t1"/>
    <property type="gene ID" value="PSAMB.scaffold8713size5888.g31700"/>
</dbReference>
<keyword evidence="2" id="KW-1185">Reference proteome</keyword>